<dbReference type="Proteomes" id="UP000793456">
    <property type="component" value="Chromosome XXIII"/>
</dbReference>
<gene>
    <name evidence="1" type="ORF">E3U43_020965</name>
</gene>
<evidence type="ECO:0000313" key="2">
    <source>
        <dbReference type="Proteomes" id="UP000793456"/>
    </source>
</evidence>
<protein>
    <submittedName>
        <fullName evidence="1">Uncharacterized protein</fullName>
    </submittedName>
</protein>
<keyword evidence="2" id="KW-1185">Reference proteome</keyword>
<evidence type="ECO:0000313" key="1">
    <source>
        <dbReference type="EMBL" id="TMS02985.1"/>
    </source>
</evidence>
<reference evidence="1" key="1">
    <citation type="submission" date="2018-11" db="EMBL/GenBank/DDBJ databases">
        <title>The sequence and de novo assembly of Larimichthys crocea genome using PacBio and Hi-C technologies.</title>
        <authorList>
            <person name="Xu P."/>
            <person name="Chen B."/>
            <person name="Zhou Z."/>
            <person name="Ke Q."/>
            <person name="Wu Y."/>
            <person name="Bai H."/>
            <person name="Pu F."/>
        </authorList>
    </citation>
    <scope>NUCLEOTIDE SEQUENCE</scope>
    <source>
        <tissue evidence="1">Muscle</tissue>
    </source>
</reference>
<comment type="caution">
    <text evidence="1">The sequence shown here is derived from an EMBL/GenBank/DDBJ whole genome shotgun (WGS) entry which is preliminary data.</text>
</comment>
<proteinExistence type="predicted"/>
<name>A0ACD3Q715_LARCR</name>
<organism evidence="1 2">
    <name type="scientific">Larimichthys crocea</name>
    <name type="common">Large yellow croaker</name>
    <name type="synonym">Pseudosciaena crocea</name>
    <dbReference type="NCBI Taxonomy" id="215358"/>
    <lineage>
        <taxon>Eukaryota</taxon>
        <taxon>Metazoa</taxon>
        <taxon>Chordata</taxon>
        <taxon>Craniata</taxon>
        <taxon>Vertebrata</taxon>
        <taxon>Euteleostomi</taxon>
        <taxon>Actinopterygii</taxon>
        <taxon>Neopterygii</taxon>
        <taxon>Teleostei</taxon>
        <taxon>Neoteleostei</taxon>
        <taxon>Acanthomorphata</taxon>
        <taxon>Eupercaria</taxon>
        <taxon>Sciaenidae</taxon>
        <taxon>Larimichthys</taxon>
    </lineage>
</organism>
<sequence>MVASSDSEVAHSSWTLLEAVSQDGGQEWPSNLQDFGQLQLQSWEATSMEQETSTVQVESSSVIIRETVQVHLTQSSSTTDGNAPSDQAFAQLLAEELQKRYSELLA</sequence>
<accession>A0ACD3Q715</accession>
<dbReference type="EMBL" id="CM011696">
    <property type="protein sequence ID" value="TMS02985.1"/>
    <property type="molecule type" value="Genomic_DNA"/>
</dbReference>